<evidence type="ECO:0000313" key="2">
    <source>
        <dbReference type="Proteomes" id="UP001501470"/>
    </source>
</evidence>
<proteinExistence type="predicted"/>
<dbReference type="InterPro" id="IPR034660">
    <property type="entry name" value="DinB/YfiT-like"/>
</dbReference>
<keyword evidence="2" id="KW-1185">Reference proteome</keyword>
<gene>
    <name evidence="1" type="ORF">GCM10009827_087070</name>
</gene>
<dbReference type="Gene3D" id="1.20.120.450">
    <property type="entry name" value="dinb family like domain"/>
    <property type="match status" value="1"/>
</dbReference>
<accession>A0ABN2C5Q6</accession>
<dbReference type="EMBL" id="BAAAQD010000023">
    <property type="protein sequence ID" value="GAA1552940.1"/>
    <property type="molecule type" value="Genomic_DNA"/>
</dbReference>
<evidence type="ECO:0000313" key="1">
    <source>
        <dbReference type="EMBL" id="GAA1552940.1"/>
    </source>
</evidence>
<comment type="caution">
    <text evidence="1">The sequence shown here is derived from an EMBL/GenBank/DDBJ whole genome shotgun (WGS) entry which is preliminary data.</text>
</comment>
<reference evidence="1 2" key="1">
    <citation type="journal article" date="2019" name="Int. J. Syst. Evol. Microbiol.">
        <title>The Global Catalogue of Microorganisms (GCM) 10K type strain sequencing project: providing services to taxonomists for standard genome sequencing and annotation.</title>
        <authorList>
            <consortium name="The Broad Institute Genomics Platform"/>
            <consortium name="The Broad Institute Genome Sequencing Center for Infectious Disease"/>
            <person name="Wu L."/>
            <person name="Ma J."/>
        </authorList>
    </citation>
    <scope>NUCLEOTIDE SEQUENCE [LARGE SCALE GENOMIC DNA]</scope>
    <source>
        <strain evidence="1 2">JCM 15933</strain>
    </source>
</reference>
<dbReference type="InterPro" id="IPR007061">
    <property type="entry name" value="MST-like"/>
</dbReference>
<dbReference type="Proteomes" id="UP001501470">
    <property type="component" value="Unassembled WGS sequence"/>
</dbReference>
<organism evidence="1 2">
    <name type="scientific">Dactylosporangium maewongense</name>
    <dbReference type="NCBI Taxonomy" id="634393"/>
    <lineage>
        <taxon>Bacteria</taxon>
        <taxon>Bacillati</taxon>
        <taxon>Actinomycetota</taxon>
        <taxon>Actinomycetes</taxon>
        <taxon>Micromonosporales</taxon>
        <taxon>Micromonosporaceae</taxon>
        <taxon>Dactylosporangium</taxon>
    </lineage>
</organism>
<dbReference type="SUPFAM" id="SSF109854">
    <property type="entry name" value="DinB/YfiT-like putative metalloenzymes"/>
    <property type="match status" value="1"/>
</dbReference>
<name>A0ABN2C5Q6_9ACTN</name>
<dbReference type="RefSeq" id="WP_344509876.1">
    <property type="nucleotide sequence ID" value="NZ_BAAAQD010000023.1"/>
</dbReference>
<sequence length="154" mass="17007">MAHRDSGPPSTAPDEKSVLLGFLNYLRDAITAKVSGAPEPQARTAGVPSGTNLLGLAKHLAHVERYYFFGDRITSLRRTMRPTTKDTVESILTDYRQTITRANELVESCPDLTRPLRAGGPSLRWILVHLIEETARHAGHADILREHLDGTTGR</sequence>
<dbReference type="Pfam" id="PF04978">
    <property type="entry name" value="MST"/>
    <property type="match status" value="1"/>
</dbReference>
<protein>
    <submittedName>
        <fullName evidence="1">DinB family protein</fullName>
    </submittedName>
</protein>